<dbReference type="OrthoDB" id="995477at2759"/>
<dbReference type="InterPro" id="IPR055179">
    <property type="entry name" value="Tex-like_central_region"/>
</dbReference>
<evidence type="ECO:0000256" key="1">
    <source>
        <dbReference type="SAM" id="Coils"/>
    </source>
</evidence>
<dbReference type="InterPro" id="IPR037027">
    <property type="entry name" value="YqgF/RNaseH-like_dom_sf"/>
</dbReference>
<dbReference type="InterPro" id="IPR018974">
    <property type="entry name" value="Tex-like_N"/>
</dbReference>
<evidence type="ECO:0000313" key="5">
    <source>
        <dbReference type="Proteomes" id="UP000287033"/>
    </source>
</evidence>
<dbReference type="InterPro" id="IPR050437">
    <property type="entry name" value="Ribos_protein_bS1-like"/>
</dbReference>
<accession>A0A401SU93</accession>
<dbReference type="GO" id="GO:0003729">
    <property type="term" value="F:mRNA binding"/>
    <property type="evidence" value="ECO:0007669"/>
    <property type="project" value="TreeGrafter"/>
</dbReference>
<feature type="coiled-coil region" evidence="1">
    <location>
        <begin position="281"/>
        <end position="308"/>
    </location>
</feature>
<comment type="caution">
    <text evidence="4">The sequence shown here is derived from an EMBL/GenBank/DDBJ whole genome shotgun (WGS) entry which is preliminary data.</text>
</comment>
<dbReference type="InterPro" id="IPR012337">
    <property type="entry name" value="RNaseH-like_sf"/>
</dbReference>
<dbReference type="SUPFAM" id="SSF53098">
    <property type="entry name" value="Ribonuclease H-like"/>
    <property type="match status" value="1"/>
</dbReference>
<proteinExistence type="predicted"/>
<dbReference type="FunFam" id="1.10.3500.10:FF:000003">
    <property type="entry name" value="S1 RNA-binding domain-containing protein 1"/>
    <property type="match status" value="1"/>
</dbReference>
<dbReference type="GO" id="GO:0006139">
    <property type="term" value="P:nucleobase-containing compound metabolic process"/>
    <property type="evidence" value="ECO:0007669"/>
    <property type="project" value="InterPro"/>
</dbReference>
<dbReference type="FunFam" id="1.10.10.650:FF:000001">
    <property type="entry name" value="S1 RNA-binding domain 1"/>
    <property type="match status" value="1"/>
</dbReference>
<dbReference type="InterPro" id="IPR032639">
    <property type="entry name" value="Tex_YqgF"/>
</dbReference>
<feature type="compositionally biased region" description="Low complexity" evidence="2">
    <location>
        <begin position="814"/>
        <end position="823"/>
    </location>
</feature>
<dbReference type="GO" id="GO:0003735">
    <property type="term" value="F:structural constituent of ribosome"/>
    <property type="evidence" value="ECO:0007669"/>
    <property type="project" value="TreeGrafter"/>
</dbReference>
<keyword evidence="5" id="KW-1185">Reference proteome</keyword>
<feature type="compositionally biased region" description="Acidic residues" evidence="2">
    <location>
        <begin position="52"/>
        <end position="61"/>
    </location>
</feature>
<evidence type="ECO:0000256" key="2">
    <source>
        <dbReference type="SAM" id="MobiDB-lite"/>
    </source>
</evidence>
<feature type="domain" description="YqgF/RNase H-like" evidence="3">
    <location>
        <begin position="559"/>
        <end position="658"/>
    </location>
</feature>
<organism evidence="4 5">
    <name type="scientific">Chiloscyllium punctatum</name>
    <name type="common">Brownbanded bambooshark</name>
    <name type="synonym">Hemiscyllium punctatum</name>
    <dbReference type="NCBI Taxonomy" id="137246"/>
    <lineage>
        <taxon>Eukaryota</taxon>
        <taxon>Metazoa</taxon>
        <taxon>Chordata</taxon>
        <taxon>Craniata</taxon>
        <taxon>Vertebrata</taxon>
        <taxon>Chondrichthyes</taxon>
        <taxon>Elasmobranchii</taxon>
        <taxon>Galeomorphii</taxon>
        <taxon>Galeoidea</taxon>
        <taxon>Orectolobiformes</taxon>
        <taxon>Hemiscylliidae</taxon>
        <taxon>Chiloscyllium</taxon>
    </lineage>
</organism>
<dbReference type="SUPFAM" id="SSF47781">
    <property type="entry name" value="RuvA domain 2-like"/>
    <property type="match status" value="1"/>
</dbReference>
<dbReference type="InterPro" id="IPR006641">
    <property type="entry name" value="YqgF/RNaseH-like_dom"/>
</dbReference>
<dbReference type="Pfam" id="PF16921">
    <property type="entry name" value="Tex_YqgF"/>
    <property type="match status" value="1"/>
</dbReference>
<dbReference type="Gene3D" id="3.30.420.140">
    <property type="entry name" value="YqgF/RNase H-like domain"/>
    <property type="match status" value="1"/>
</dbReference>
<feature type="region of interest" description="Disordered" evidence="2">
    <location>
        <begin position="801"/>
        <end position="856"/>
    </location>
</feature>
<dbReference type="SUPFAM" id="SSF158832">
    <property type="entry name" value="Tex N-terminal region-like"/>
    <property type="match status" value="1"/>
</dbReference>
<dbReference type="AlphaFoldDB" id="A0A401SU93"/>
<feature type="compositionally biased region" description="Basic residues" evidence="2">
    <location>
        <begin position="67"/>
        <end position="76"/>
    </location>
</feature>
<dbReference type="EMBL" id="BEZZ01000556">
    <property type="protein sequence ID" value="GCC33959.1"/>
    <property type="molecule type" value="Genomic_DNA"/>
</dbReference>
<dbReference type="Gene3D" id="1.10.3500.10">
    <property type="entry name" value="Tex N-terminal region-like"/>
    <property type="match status" value="1"/>
</dbReference>
<feature type="region of interest" description="Disordered" evidence="2">
    <location>
        <begin position="29"/>
        <end position="133"/>
    </location>
</feature>
<protein>
    <recommendedName>
        <fullName evidence="3">YqgF/RNase H-like domain-containing protein</fullName>
    </recommendedName>
</protein>
<dbReference type="PANTHER" id="PTHR10724:SF10">
    <property type="entry name" value="S1 RNA-BINDING DOMAIN-CONTAINING PROTEIN 1"/>
    <property type="match status" value="1"/>
</dbReference>
<dbReference type="InterPro" id="IPR023319">
    <property type="entry name" value="Tex-like_HTH_dom_sf"/>
</dbReference>
<dbReference type="PANTHER" id="PTHR10724">
    <property type="entry name" value="30S RIBOSOMAL PROTEIN S1"/>
    <property type="match status" value="1"/>
</dbReference>
<dbReference type="Pfam" id="PF22706">
    <property type="entry name" value="Tex_central_region"/>
    <property type="match status" value="1"/>
</dbReference>
<dbReference type="InterPro" id="IPR023323">
    <property type="entry name" value="Tex-like_dom_sf"/>
</dbReference>
<gene>
    <name evidence="4" type="ORF">chiPu_0012430</name>
</gene>
<name>A0A401SU93_CHIPU</name>
<feature type="compositionally biased region" description="Low complexity" evidence="2">
    <location>
        <begin position="88"/>
        <end position="97"/>
    </location>
</feature>
<dbReference type="STRING" id="137246.A0A401SU93"/>
<dbReference type="InterPro" id="IPR010994">
    <property type="entry name" value="RuvA_2-like"/>
</dbReference>
<keyword evidence="1" id="KW-0175">Coiled coil</keyword>
<dbReference type="OMA" id="RWAWRTR"/>
<evidence type="ECO:0000259" key="3">
    <source>
        <dbReference type="SMART" id="SM00732"/>
    </source>
</evidence>
<dbReference type="GO" id="GO:0006412">
    <property type="term" value="P:translation"/>
    <property type="evidence" value="ECO:0007669"/>
    <property type="project" value="TreeGrafter"/>
</dbReference>
<reference evidence="4 5" key="1">
    <citation type="journal article" date="2018" name="Nat. Ecol. Evol.">
        <title>Shark genomes provide insights into elasmobranch evolution and the origin of vertebrates.</title>
        <authorList>
            <person name="Hara Y"/>
            <person name="Yamaguchi K"/>
            <person name="Onimaru K"/>
            <person name="Kadota M"/>
            <person name="Koyanagi M"/>
            <person name="Keeley SD"/>
            <person name="Tatsumi K"/>
            <person name="Tanaka K"/>
            <person name="Motone F"/>
            <person name="Kageyama Y"/>
            <person name="Nozu R"/>
            <person name="Adachi N"/>
            <person name="Nishimura O"/>
            <person name="Nakagawa R"/>
            <person name="Tanegashima C"/>
            <person name="Kiyatake I"/>
            <person name="Matsumoto R"/>
            <person name="Murakumo K"/>
            <person name="Nishida K"/>
            <person name="Terakita A"/>
            <person name="Kuratani S"/>
            <person name="Sato K"/>
            <person name="Hyodo S Kuraku.S."/>
        </authorList>
    </citation>
    <scope>NUCLEOTIDE SEQUENCE [LARGE SCALE GENOMIC DNA]</scope>
</reference>
<dbReference type="SMART" id="SM00732">
    <property type="entry name" value="YqgFc"/>
    <property type="match status" value="1"/>
</dbReference>
<dbReference type="Pfam" id="PF09371">
    <property type="entry name" value="Tex_N"/>
    <property type="match status" value="1"/>
</dbReference>
<evidence type="ECO:0000313" key="4">
    <source>
        <dbReference type="EMBL" id="GCC33959.1"/>
    </source>
</evidence>
<dbReference type="Gene3D" id="1.10.150.310">
    <property type="entry name" value="Tex RuvX-like domain-like"/>
    <property type="match status" value="1"/>
</dbReference>
<sequence>MKLLSTASLRETWRDDSDLVSKIIVMSGTTKLSQKRPFSEDDDSFLNATSESDSEEEEEEEWIPKNKIARKPKKSTARPMIAKRQVKSKAGSTGTKKTSVKRSPKKTAVKRNRKKTPEKTKVDPTVMGQPTVLNNNEDKLSLQIKQNFENVEQMTPQPAIQIKKEDEHCVVKVEQPSTSAHLYHRKIKEEPDVSFTWEEPALKKQKTENSLDGKPVKLQRGCVEIGETQMNWNITQVLSERTNTDAWACANVIRLFKEENTIPFIARYRKELTNNMDADTLREVQQTLEELTTVIKKAHTAIQKLAKEEKLTPILNKALLNCQTVEEVEHVFAPYKSGSKKTKAQQARQLGLEPAANLLIDRPGELNLNNYIKANIKGLSNVGEIETGIQHILADMMSKDTETLNHIRKLCEQSVAFIQSTLTKATTKEKDGHKKDTEKFRLYHNFSCSIRNIHHHQILAINRGEKLKILTVKVSIPDRVKNDFCRWCVNERWRPRYFARPELMKLLKDSAEDSYKRLIYPLLCREFRSRLSTDAEKESVAMFGRNLRQLLLINPVRGRILMGIDPGFKHGCKISIISATGQILHTDVIYIHGPGAQREAEKIRHLLHKYSCSTIVIGNGTACRETESFFADLINRKYFAPLDVVYCITNEAGASIYSVSPEAAKEMPDLDPNIRSAVSIARRVQDPLAELVKIEPKHIGVGMYQHDVSQTLLKATLDSVVEECVSFVGVDINISSETLMRHIAGLNASRAKNIIEWREKNGPFINREQLKEVKGLGPKTFQQCAGFIRINPENIKNFCSNQQKSNNAAGGQPAAEAGSSSKAGGRGEATGKTSKKKGKSQGTSVHPNPLDQTCIHPESYNTATRCGMVGLE</sequence>
<feature type="compositionally biased region" description="Basic residues" evidence="2">
    <location>
        <begin position="98"/>
        <end position="114"/>
    </location>
</feature>
<dbReference type="Pfam" id="PF12836">
    <property type="entry name" value="HHH_3"/>
    <property type="match status" value="1"/>
</dbReference>
<dbReference type="FunFam" id="3.30.420.140:FF:000001">
    <property type="entry name" value="RNA-binding transcriptional accessory protein"/>
    <property type="match status" value="1"/>
</dbReference>
<dbReference type="Gene3D" id="1.10.10.650">
    <property type="entry name" value="RuvA domain 2-like"/>
    <property type="match status" value="1"/>
</dbReference>
<dbReference type="Proteomes" id="UP000287033">
    <property type="component" value="Unassembled WGS sequence"/>
</dbReference>